<evidence type="ECO:0000256" key="6">
    <source>
        <dbReference type="SAM" id="Phobius"/>
    </source>
</evidence>
<dbReference type="OrthoDB" id="7065924at2"/>
<dbReference type="RefSeq" id="WP_038093475.1">
    <property type="nucleotide sequence ID" value="NZ_JQSG02000006.1"/>
</dbReference>
<dbReference type="GO" id="GO:0016020">
    <property type="term" value="C:membrane"/>
    <property type="evidence" value="ECO:0007669"/>
    <property type="project" value="UniProtKB-SubCell"/>
</dbReference>
<dbReference type="EMBL" id="JQSG02000006">
    <property type="protein sequence ID" value="OBS08126.1"/>
    <property type="molecule type" value="Genomic_DNA"/>
</dbReference>
<organism evidence="8 9">
    <name type="scientific">Acidihalobacter prosperus</name>
    <dbReference type="NCBI Taxonomy" id="160660"/>
    <lineage>
        <taxon>Bacteria</taxon>
        <taxon>Pseudomonadati</taxon>
        <taxon>Pseudomonadota</taxon>
        <taxon>Gammaproteobacteria</taxon>
        <taxon>Chromatiales</taxon>
        <taxon>Ectothiorhodospiraceae</taxon>
        <taxon>Acidihalobacter</taxon>
    </lineage>
</organism>
<dbReference type="SUPFAM" id="SSF103481">
    <property type="entry name" value="Multidrug resistance efflux transporter EmrE"/>
    <property type="match status" value="2"/>
</dbReference>
<dbReference type="PANTHER" id="PTHR32322">
    <property type="entry name" value="INNER MEMBRANE TRANSPORTER"/>
    <property type="match status" value="1"/>
</dbReference>
<keyword evidence="4 6" id="KW-1133">Transmembrane helix</keyword>
<feature type="transmembrane region" description="Helical" evidence="6">
    <location>
        <begin position="86"/>
        <end position="105"/>
    </location>
</feature>
<evidence type="ECO:0000259" key="7">
    <source>
        <dbReference type="Pfam" id="PF00892"/>
    </source>
</evidence>
<feature type="transmembrane region" description="Helical" evidence="6">
    <location>
        <begin position="259"/>
        <end position="279"/>
    </location>
</feature>
<comment type="caution">
    <text evidence="8">The sequence shown here is derived from an EMBL/GenBank/DDBJ whole genome shotgun (WGS) entry which is preliminary data.</text>
</comment>
<dbReference type="InterPro" id="IPR050638">
    <property type="entry name" value="AA-Vitamin_Transporters"/>
</dbReference>
<evidence type="ECO:0000256" key="2">
    <source>
        <dbReference type="ARBA" id="ARBA00007362"/>
    </source>
</evidence>
<feature type="transmembrane region" description="Helical" evidence="6">
    <location>
        <begin position="175"/>
        <end position="195"/>
    </location>
</feature>
<comment type="similarity">
    <text evidence="2">Belongs to the EamA transporter family.</text>
</comment>
<sequence>MRSDILALLAILLWSGLAPLGVALHHVPPFLLTGAGLLVGSMVALPLSGFRVHGWRVPFVTLAVGAGGLFGFHFLLFMALRHAPPVQANLVNYLWPLGMVLMAPLYQPGLRFEWRHVQAGVLGFAGAAIAILSPSTATMGHSPGFQIGYAYALGSAFVWASFSLLVKRLPRYPTAAVGGFCAVAGGLALICHAWFEPAVSLSMRDWLLLATLGLGPLGSAFFLWDAALKCGDPRRIGVLAFLTPLVSTLLLVWTHHQTLTIPLVLATMMIVGAIFWVSLPFRRAAQ</sequence>
<evidence type="ECO:0000256" key="1">
    <source>
        <dbReference type="ARBA" id="ARBA00004141"/>
    </source>
</evidence>
<evidence type="ECO:0000256" key="3">
    <source>
        <dbReference type="ARBA" id="ARBA00022692"/>
    </source>
</evidence>
<feature type="transmembrane region" description="Helical" evidence="6">
    <location>
        <begin position="236"/>
        <end position="253"/>
    </location>
</feature>
<proteinExistence type="inferred from homology"/>
<keyword evidence="5 6" id="KW-0472">Membrane</keyword>
<gene>
    <name evidence="8" type="ORF">Thpro_022376</name>
</gene>
<name>A0A1A6C0N7_9GAMM</name>
<dbReference type="InterPro" id="IPR037185">
    <property type="entry name" value="EmrE-like"/>
</dbReference>
<dbReference type="Pfam" id="PF00892">
    <property type="entry name" value="EamA"/>
    <property type="match status" value="2"/>
</dbReference>
<reference evidence="8 9" key="1">
    <citation type="journal article" date="2014" name="Genome Announc.">
        <title>Draft Genome Sequence of the Iron-Oxidizing, Acidophilic, and Halotolerant 'Thiobacillus prosperus' Type Strain DSM 5130.</title>
        <authorList>
            <person name="Ossandon F.J."/>
            <person name="Cardenas J.P."/>
            <person name="Corbett M."/>
            <person name="Quatrini R."/>
            <person name="Holmes D.S."/>
            <person name="Watkin E."/>
        </authorList>
    </citation>
    <scope>NUCLEOTIDE SEQUENCE [LARGE SCALE GENOMIC DNA]</scope>
    <source>
        <strain evidence="8 9">DSM 5130</strain>
    </source>
</reference>
<keyword evidence="3 6" id="KW-0812">Transmembrane</keyword>
<feature type="transmembrane region" description="Helical" evidence="6">
    <location>
        <begin position="29"/>
        <end position="47"/>
    </location>
</feature>
<evidence type="ECO:0000256" key="5">
    <source>
        <dbReference type="ARBA" id="ARBA00023136"/>
    </source>
</evidence>
<keyword evidence="9" id="KW-1185">Reference proteome</keyword>
<feature type="domain" description="EamA" evidence="7">
    <location>
        <begin position="147"/>
        <end position="278"/>
    </location>
</feature>
<feature type="transmembrane region" description="Helical" evidence="6">
    <location>
        <begin position="147"/>
        <end position="166"/>
    </location>
</feature>
<evidence type="ECO:0000256" key="4">
    <source>
        <dbReference type="ARBA" id="ARBA00022989"/>
    </source>
</evidence>
<dbReference type="Proteomes" id="UP000029273">
    <property type="component" value="Unassembled WGS sequence"/>
</dbReference>
<dbReference type="PANTHER" id="PTHR32322:SF2">
    <property type="entry name" value="EAMA DOMAIN-CONTAINING PROTEIN"/>
    <property type="match status" value="1"/>
</dbReference>
<dbReference type="AlphaFoldDB" id="A0A1A6C0N7"/>
<feature type="transmembrane region" description="Helical" evidence="6">
    <location>
        <begin position="117"/>
        <end position="135"/>
    </location>
</feature>
<evidence type="ECO:0000313" key="8">
    <source>
        <dbReference type="EMBL" id="OBS08126.1"/>
    </source>
</evidence>
<dbReference type="InterPro" id="IPR000620">
    <property type="entry name" value="EamA_dom"/>
</dbReference>
<protein>
    <submittedName>
        <fullName evidence="8">Permease</fullName>
    </submittedName>
</protein>
<feature type="transmembrane region" description="Helical" evidence="6">
    <location>
        <begin position="207"/>
        <end position="224"/>
    </location>
</feature>
<evidence type="ECO:0000313" key="9">
    <source>
        <dbReference type="Proteomes" id="UP000029273"/>
    </source>
</evidence>
<feature type="transmembrane region" description="Helical" evidence="6">
    <location>
        <begin position="59"/>
        <end position="80"/>
    </location>
</feature>
<accession>A0A1A6C0N7</accession>
<feature type="domain" description="EamA" evidence="7">
    <location>
        <begin position="3"/>
        <end position="130"/>
    </location>
</feature>
<comment type="subcellular location">
    <subcellularLocation>
        <location evidence="1">Membrane</location>
        <topology evidence="1">Multi-pass membrane protein</topology>
    </subcellularLocation>
</comment>